<dbReference type="Gramene" id="EOY19733">
    <property type="protein sequence ID" value="EOY19733"/>
    <property type="gene ID" value="TCM_045039"/>
</dbReference>
<dbReference type="SUPFAM" id="SSF52047">
    <property type="entry name" value="RNI-like"/>
    <property type="match status" value="1"/>
</dbReference>
<organism evidence="1 2">
    <name type="scientific">Theobroma cacao</name>
    <name type="common">Cacao</name>
    <name type="synonym">Cocoa</name>
    <dbReference type="NCBI Taxonomy" id="3641"/>
    <lineage>
        <taxon>Eukaryota</taxon>
        <taxon>Viridiplantae</taxon>
        <taxon>Streptophyta</taxon>
        <taxon>Embryophyta</taxon>
        <taxon>Tracheophyta</taxon>
        <taxon>Spermatophyta</taxon>
        <taxon>Magnoliopsida</taxon>
        <taxon>eudicotyledons</taxon>
        <taxon>Gunneridae</taxon>
        <taxon>Pentapetalae</taxon>
        <taxon>rosids</taxon>
        <taxon>malvids</taxon>
        <taxon>Malvales</taxon>
        <taxon>Malvaceae</taxon>
        <taxon>Byttnerioideae</taxon>
        <taxon>Theobroma</taxon>
    </lineage>
</organism>
<dbReference type="Gene3D" id="3.80.10.10">
    <property type="entry name" value="Ribonuclease Inhibitor"/>
    <property type="match status" value="1"/>
</dbReference>
<sequence>MNEVTYKSSKLKFQKKFVSRRVIGLSLNYKRSSPREEYSKVKDGWYLNAFLFLPFKDLKSLYLPGNHIAGCVENEGFEWLSRVSNLETLDLSWNSLKNSILLHMGNLSS</sequence>
<keyword evidence="2" id="KW-1185">Reference proteome</keyword>
<dbReference type="Proteomes" id="UP000026915">
    <property type="component" value="Chromosome 10"/>
</dbReference>
<protein>
    <submittedName>
        <fullName evidence="1">Uncharacterized protein</fullName>
    </submittedName>
</protein>
<dbReference type="HOGENOM" id="CLU_2188729_0_0_1"/>
<name>A0A061FS79_THECC</name>
<evidence type="ECO:0000313" key="1">
    <source>
        <dbReference type="EMBL" id="EOY19733.1"/>
    </source>
</evidence>
<gene>
    <name evidence="1" type="ORF">TCM_045039</name>
</gene>
<reference evidence="1 2" key="1">
    <citation type="journal article" date="2013" name="Genome Biol.">
        <title>The genome sequence of the most widely cultivated cacao type and its use to identify candidate genes regulating pod color.</title>
        <authorList>
            <person name="Motamayor J.C."/>
            <person name="Mockaitis K."/>
            <person name="Schmutz J."/>
            <person name="Haiminen N."/>
            <person name="Iii D.L."/>
            <person name="Cornejo O."/>
            <person name="Findley S.D."/>
            <person name="Zheng P."/>
            <person name="Utro F."/>
            <person name="Royaert S."/>
            <person name="Saski C."/>
            <person name="Jenkins J."/>
            <person name="Podicheti R."/>
            <person name="Zhao M."/>
            <person name="Scheffler B.E."/>
            <person name="Stack J.C."/>
            <person name="Feltus F.A."/>
            <person name="Mustiga G.M."/>
            <person name="Amores F."/>
            <person name="Phillips W."/>
            <person name="Marelli J.P."/>
            <person name="May G.D."/>
            <person name="Shapiro H."/>
            <person name="Ma J."/>
            <person name="Bustamante C.D."/>
            <person name="Schnell R.J."/>
            <person name="Main D."/>
            <person name="Gilbert D."/>
            <person name="Parida L."/>
            <person name="Kuhn D.N."/>
        </authorList>
    </citation>
    <scope>NUCLEOTIDE SEQUENCE [LARGE SCALE GENOMIC DNA]</scope>
    <source>
        <strain evidence="2">cv. Matina 1-6</strain>
    </source>
</reference>
<dbReference type="AlphaFoldDB" id="A0A061FS79"/>
<accession>A0A061FS79</accession>
<proteinExistence type="predicted"/>
<dbReference type="EMBL" id="CM001888">
    <property type="protein sequence ID" value="EOY19733.1"/>
    <property type="molecule type" value="Genomic_DNA"/>
</dbReference>
<evidence type="ECO:0000313" key="2">
    <source>
        <dbReference type="Proteomes" id="UP000026915"/>
    </source>
</evidence>
<dbReference type="InterPro" id="IPR032675">
    <property type="entry name" value="LRR_dom_sf"/>
</dbReference>
<dbReference type="InParanoid" id="A0A061FS79"/>